<dbReference type="EMBL" id="SSOB01000021">
    <property type="protein sequence ID" value="THF77115.1"/>
    <property type="molecule type" value="Genomic_DNA"/>
</dbReference>
<dbReference type="InterPro" id="IPR024535">
    <property type="entry name" value="RHGA/B-epi-like_pectate_lyase"/>
</dbReference>
<comment type="caution">
    <text evidence="2">The sequence shown here is derived from an EMBL/GenBank/DDBJ whole genome shotgun (WGS) entry which is preliminary data.</text>
</comment>
<dbReference type="InterPro" id="IPR039279">
    <property type="entry name" value="QRT3-like"/>
</dbReference>
<name>A0A4S4BQQ7_9BACL</name>
<evidence type="ECO:0000313" key="3">
    <source>
        <dbReference type="Proteomes" id="UP000310636"/>
    </source>
</evidence>
<dbReference type="GO" id="GO:0004650">
    <property type="term" value="F:polygalacturonase activity"/>
    <property type="evidence" value="ECO:0007669"/>
    <property type="project" value="InterPro"/>
</dbReference>
<dbReference type="Proteomes" id="UP000310636">
    <property type="component" value="Unassembled WGS sequence"/>
</dbReference>
<dbReference type="Gene3D" id="2.160.20.10">
    <property type="entry name" value="Single-stranded right-handed beta-helix, Pectin lyase-like"/>
    <property type="match status" value="2"/>
</dbReference>
<sequence length="1270" mass="135078">MNRFILRALSIVLAASLLLTGYGGLLPLHKADASTNQFYTGFEPEDALPTWNDTVAYSEGVGGYCCSLTGMESSVRNEAAYRGSRSLLYSGNDLSATVSNSYNKIYDVNIPVMADTKLSYYIYPSNLNSTYVAIDLLFTDGTTLRDSGVVDSNGIQLHPAQQGAGGKLQIGKWNQVSARIGDALAGKVIDQILIAYDQGGRTGVFRGFVDNLSISTTQQLFGTDFENANLPTWTDTTDGSSGVGSLAVHPVAGGEARSGDSSLYYTGNDTSASSSYAVFKLYDVNTFVTADTQLSYWIYPLNGNGTYAAVDLLFTDGTRLRNIGASDQHGHPLSPSGQGAGGDLILNQWNEVRSTIGAVANGKTIDRIDFVYDRPASTGTFSGYIDDLQVNRAKFSTGLEAGDIQPTWLDTAAHSQNIGGYCCSLTGMESAPRENEIFRTGTWALMYSGNDLSATVSNSYNQVFDVSIPVTRDTRLSYWIYPESLNATYVAIDLEFSDGTTLRDSGAVDQWGVRVHPSRQGAGGKLTVNSWNEVYSRIGDYAAGKTIERILIAYDQGGNTGLFHGYVDDIQLVEAVGTPSGQRNPKIVSTTYSTEDVIIADYDVTDYGADSGGTADSTSSIQRAINDCYNDGGGTVWLPAGTYRISASLEVKSNCTVRGDWRDPDASGTGYGTVIAAYVPSSASLTPGLFRIGGSAGVVGLTVYYPNQNASSPVAYPYTFEVPGRAWIGEENYMASTIKNVTMLNSYRGISASITPSDHASNDATAAGSQTHETTSIINVKGTVLQTGLELYNGAEVGYTQWVKLDNGYWANAGSAYNAPLRSVLDTWTRANGTAFIFGDLEFDQMFQITASNYKTGIKLVAGQRVTPSIELAWANLLNCDIAVDVEQLNPDGLGLSFSRSVLQGSVYSVRNQTSYPIKIADSTVTGATSGSNITITNPGSPVSASFNASNTRKPAHAVLYDATRAPYNASYTSAGSVLPTVDATAAIQSALNAAGAAGGGMVYLPAGWYRVNGHLAVPSGVELRGSSPILHRDSDTRSGGTVLMAYEGKGTSAPDTATAFITLNGNGAGAAGFRVFYPENNPAVNVYAYPYTIRGNGSDVYIRNISFTNTYNGIDLKTNASHNHYVSNLVAAAFRKGIVVGASSEGWIENTLQNGNVATRTGYEIPGWITESRVFEKVITPQTRPSLAWITIDGASNEHLLHNFTYGANVTVNVLSGTADIYNTGADGMDSTGYAIKVASGTVKAINLFVSGGTTSSGTLSLYNDFKVY</sequence>
<dbReference type="SUPFAM" id="SSF51126">
    <property type="entry name" value="Pectin lyase-like"/>
    <property type="match status" value="2"/>
</dbReference>
<evidence type="ECO:0000259" key="1">
    <source>
        <dbReference type="Pfam" id="PF12708"/>
    </source>
</evidence>
<proteinExistence type="predicted"/>
<accession>A0A4S4BQQ7</accession>
<dbReference type="InterPro" id="IPR012334">
    <property type="entry name" value="Pectin_lyas_fold"/>
</dbReference>
<dbReference type="InterPro" id="IPR011050">
    <property type="entry name" value="Pectin_lyase_fold/virulence"/>
</dbReference>
<dbReference type="Gene3D" id="2.60.120.260">
    <property type="entry name" value="Galactose-binding domain-like"/>
    <property type="match status" value="1"/>
</dbReference>
<keyword evidence="3" id="KW-1185">Reference proteome</keyword>
<organism evidence="2 3">
    <name type="scientific">Cohnella fermenti</name>
    <dbReference type="NCBI Taxonomy" id="2565925"/>
    <lineage>
        <taxon>Bacteria</taxon>
        <taxon>Bacillati</taxon>
        <taxon>Bacillota</taxon>
        <taxon>Bacilli</taxon>
        <taxon>Bacillales</taxon>
        <taxon>Paenibacillaceae</taxon>
        <taxon>Cohnella</taxon>
    </lineage>
</organism>
<evidence type="ECO:0000313" key="2">
    <source>
        <dbReference type="EMBL" id="THF77115.1"/>
    </source>
</evidence>
<reference evidence="2 3" key="1">
    <citation type="submission" date="2019-04" db="EMBL/GenBank/DDBJ databases">
        <title>Cohnella sp. nov. isolated from preserved vegetables.</title>
        <authorList>
            <person name="Lin S.-Y."/>
            <person name="Hung M.-H."/>
            <person name="Young C.-C."/>
        </authorList>
    </citation>
    <scope>NUCLEOTIDE SEQUENCE [LARGE SCALE GENOMIC DNA]</scope>
    <source>
        <strain evidence="2 3">CC-MHH1044</strain>
    </source>
</reference>
<dbReference type="PANTHER" id="PTHR33928:SF2">
    <property type="entry name" value="PECTATE LYASE SUPERFAMILY PROTEIN DOMAIN-CONTAINING PROTEIN-RELATED"/>
    <property type="match status" value="1"/>
</dbReference>
<feature type="domain" description="Rhamnogalacturonase A/B/Epimerase-like pectate lyase" evidence="1">
    <location>
        <begin position="604"/>
        <end position="664"/>
    </location>
</feature>
<dbReference type="RefSeq" id="WP_136371063.1">
    <property type="nucleotide sequence ID" value="NZ_SSOB01000021.1"/>
</dbReference>
<dbReference type="Pfam" id="PF12708">
    <property type="entry name" value="Pect-lyase_RHGA_epim"/>
    <property type="match status" value="2"/>
</dbReference>
<dbReference type="OrthoDB" id="1089471at2"/>
<dbReference type="AlphaFoldDB" id="A0A4S4BQQ7"/>
<feature type="domain" description="Rhamnogalacturonase A/B/Epimerase-like pectate lyase" evidence="1">
    <location>
        <begin position="983"/>
        <end position="1170"/>
    </location>
</feature>
<gene>
    <name evidence="2" type="ORF">E6C55_17280</name>
</gene>
<protein>
    <recommendedName>
        <fullName evidence="1">Rhamnogalacturonase A/B/Epimerase-like pectate lyase domain-containing protein</fullName>
    </recommendedName>
</protein>
<dbReference type="PANTHER" id="PTHR33928">
    <property type="entry name" value="POLYGALACTURONASE QRT3"/>
    <property type="match status" value="1"/>
</dbReference>